<accession>A0ABS2Z7V9</accession>
<dbReference type="SUPFAM" id="SSF56601">
    <property type="entry name" value="beta-lactamase/transpeptidase-like"/>
    <property type="match status" value="1"/>
</dbReference>
<dbReference type="PANTHER" id="PTHR46825">
    <property type="entry name" value="D-ALANYL-D-ALANINE-CARBOXYPEPTIDASE/ENDOPEPTIDASE AMPH"/>
    <property type="match status" value="1"/>
</dbReference>
<proteinExistence type="predicted"/>
<keyword evidence="3" id="KW-1185">Reference proteome</keyword>
<dbReference type="Pfam" id="PF00144">
    <property type="entry name" value="Beta-lactamase"/>
    <property type="match status" value="1"/>
</dbReference>
<evidence type="ECO:0000259" key="1">
    <source>
        <dbReference type="Pfam" id="PF00144"/>
    </source>
</evidence>
<reference evidence="2 3" key="1">
    <citation type="submission" date="2021-01" db="EMBL/GenBank/DDBJ databases">
        <title>Genome Sequencing of Type Strains.</title>
        <authorList>
            <person name="Lemaire J.F."/>
            <person name="Inderbitzin P."/>
            <person name="Collins S.B."/>
            <person name="Wespe N."/>
            <person name="Knight-Connoni V."/>
        </authorList>
    </citation>
    <scope>NUCLEOTIDE SEQUENCE [LARGE SCALE GENOMIC DNA]</scope>
    <source>
        <strain evidence="2 3">DSM 14730</strain>
    </source>
</reference>
<evidence type="ECO:0000313" key="3">
    <source>
        <dbReference type="Proteomes" id="UP001319060"/>
    </source>
</evidence>
<dbReference type="Proteomes" id="UP001319060">
    <property type="component" value="Unassembled WGS sequence"/>
</dbReference>
<feature type="domain" description="Beta-lactamase-related" evidence="1">
    <location>
        <begin position="6"/>
        <end position="333"/>
    </location>
</feature>
<dbReference type="InterPro" id="IPR012338">
    <property type="entry name" value="Beta-lactam/transpept-like"/>
</dbReference>
<name>A0ABS2Z7V9_9BACL</name>
<comment type="caution">
    <text evidence="2">The sequence shown here is derived from an EMBL/GenBank/DDBJ whole genome shotgun (WGS) entry which is preliminary data.</text>
</comment>
<dbReference type="InterPro" id="IPR050491">
    <property type="entry name" value="AmpC-like"/>
</dbReference>
<dbReference type="PANTHER" id="PTHR46825:SF7">
    <property type="entry name" value="D-ALANYL-D-ALANINE CARBOXYPEPTIDASE"/>
    <property type="match status" value="1"/>
</dbReference>
<sequence>MKEGVKAGAPGFIAQAWDHGELKTSVAGVANLTTQNPMKQDFQFRIGSITKTFVATVILQLVGEGRMNLDDSVNKWLPGRVKGNGFDGNKITIRQLLNHTSGIADYEKDITTDKTDKQFLKDRLKVYKTSDLIKIGLSHKPVNKPGEAWSYSSTGYLLLGMIIEEATGKPYAKEIENRILKPLRMHDTYLPGTSTSFKGKNHARGYYQLKDKKTLVDVTNTNPSMAGASGEMISSTRDLNRFYSLLLRGVLLQPEQMKQMFNTVEATKGEAADVNWGLGIAEVRFKNGEPYWGHGGGFPGATSWAGGSRDGRHVMTVYSNVSNMDPDFSSMAEMSALIAEFSYAPLSR</sequence>
<dbReference type="InterPro" id="IPR001466">
    <property type="entry name" value="Beta-lactam-related"/>
</dbReference>
<evidence type="ECO:0000313" key="2">
    <source>
        <dbReference type="EMBL" id="MBN3544162.1"/>
    </source>
</evidence>
<dbReference type="Gene3D" id="3.40.710.10">
    <property type="entry name" value="DD-peptidase/beta-lactamase superfamily"/>
    <property type="match status" value="1"/>
</dbReference>
<dbReference type="EMBL" id="JAFHKS010000040">
    <property type="protein sequence ID" value="MBN3544162.1"/>
    <property type="molecule type" value="Genomic_DNA"/>
</dbReference>
<gene>
    <name evidence="2" type="ORF">JYA64_02505</name>
</gene>
<organism evidence="2 3">
    <name type="scientific">Fictibacillus barbaricus</name>
    <dbReference type="NCBI Taxonomy" id="182136"/>
    <lineage>
        <taxon>Bacteria</taxon>
        <taxon>Bacillati</taxon>
        <taxon>Bacillota</taxon>
        <taxon>Bacilli</taxon>
        <taxon>Bacillales</taxon>
        <taxon>Fictibacillaceae</taxon>
        <taxon>Fictibacillus</taxon>
    </lineage>
</organism>
<protein>
    <submittedName>
        <fullName evidence="2">Beta-lactamase family protein</fullName>
    </submittedName>
</protein>